<evidence type="ECO:0000256" key="2">
    <source>
        <dbReference type="ARBA" id="ARBA00013184"/>
    </source>
</evidence>
<evidence type="ECO:0000256" key="6">
    <source>
        <dbReference type="ARBA" id="ARBA00048017"/>
    </source>
</evidence>
<feature type="region of interest" description="Interaction with histone H4 N-terminus" evidence="9">
    <location>
        <begin position="47"/>
        <end position="49"/>
    </location>
</feature>
<feature type="binding site" evidence="9">
    <location>
        <begin position="278"/>
        <end position="280"/>
    </location>
    <ligand>
        <name>acetyl-CoA</name>
        <dbReference type="ChEBI" id="CHEBI:57288"/>
    </ligand>
</feature>
<evidence type="ECO:0000256" key="8">
    <source>
        <dbReference type="PIRSR" id="PIRSR038084-1"/>
    </source>
</evidence>
<name>A0A6A6ID64_9PLEO</name>
<feature type="site" description="Interaction with histone H4 N-terminus" evidence="10">
    <location>
        <position position="188"/>
    </location>
</feature>
<evidence type="ECO:0000256" key="12">
    <source>
        <dbReference type="SAM" id="MobiDB-lite"/>
    </source>
</evidence>
<dbReference type="PANTHER" id="PTHR12046">
    <property type="entry name" value="HISTONE ACETYLTRANSFERASE TYPE B CATALYTIC SUBUNIT"/>
    <property type="match status" value="1"/>
</dbReference>
<dbReference type="InterPro" id="IPR017380">
    <property type="entry name" value="Hist_AcTrfase_B-typ_cat-su"/>
</dbReference>
<dbReference type="GO" id="GO:0005737">
    <property type="term" value="C:cytoplasm"/>
    <property type="evidence" value="ECO:0007669"/>
    <property type="project" value="UniProtKB-SubCell"/>
</dbReference>
<protein>
    <recommendedName>
        <fullName evidence="3 7">Histone acetyltransferase type B catalytic subunit</fullName>
        <ecNumber evidence="2 7">2.3.1.48</ecNumber>
    </recommendedName>
</protein>
<comment type="catalytic activity">
    <reaction evidence="6 7">
        <text>L-lysyl-[protein] + acetyl-CoA = N(6)-acetyl-L-lysyl-[protein] + CoA + H(+)</text>
        <dbReference type="Rhea" id="RHEA:45948"/>
        <dbReference type="Rhea" id="RHEA-COMP:9752"/>
        <dbReference type="Rhea" id="RHEA-COMP:10731"/>
        <dbReference type="ChEBI" id="CHEBI:15378"/>
        <dbReference type="ChEBI" id="CHEBI:29969"/>
        <dbReference type="ChEBI" id="CHEBI:57287"/>
        <dbReference type="ChEBI" id="CHEBI:57288"/>
        <dbReference type="ChEBI" id="CHEBI:61930"/>
        <dbReference type="EC" id="2.3.1.48"/>
    </reaction>
</comment>
<evidence type="ECO:0000313" key="15">
    <source>
        <dbReference type="Proteomes" id="UP000800094"/>
    </source>
</evidence>
<keyword evidence="4 7" id="KW-0808">Transferase</keyword>
<dbReference type="GO" id="GO:0005634">
    <property type="term" value="C:nucleus"/>
    <property type="evidence" value="ECO:0007669"/>
    <property type="project" value="UniProtKB-SubCell"/>
</dbReference>
<feature type="region of interest" description="Interaction with histone H4 N-terminus" evidence="9">
    <location>
        <begin position="215"/>
        <end position="217"/>
    </location>
</feature>
<dbReference type="GO" id="GO:0031509">
    <property type="term" value="P:subtelomeric heterochromatin formation"/>
    <property type="evidence" value="ECO:0007669"/>
    <property type="project" value="InterPro"/>
</dbReference>
<dbReference type="Gene3D" id="3.90.360.10">
    <property type="entry name" value="Histone acetyl transferase 1 (HAT1), N-terminal domain"/>
    <property type="match status" value="1"/>
</dbReference>
<sequence>MDLDEWITNSNECFEINLTRPSSGAGEPERIFSESFNPRFTYPIINEAESIVGYKDPRIELDFRANDMKPSLKIQFEAKLELKGVLPDEQQVDLENVFKDYFPASIFNPTEASDDTSSATDATSTSWEPPGKLMHSFTLHGKKYEIWSANMADPAAKRLFQNMQILTLLFIEGAERLELNEQWSLERWTLYLLYEVTPIEEECSPYTLAGFSTSYRYWIFPTFDVMRYTKSLPSPPESTNGEAGSYTGPHLTQDPETYLFNEHIDPLETPSRDRISQFVILPPYQGQSLGARLYETIFGDLVKKPYVYEIPVEDPSEAFDAMRDYSDIIYLRKMPAFQSLSLPSTLPPESLRKDAPIPRDQILGNGVDLEALRHEAKIVPRQFNRMVELHLLSTIPSSNRNKARITRKDKSSNENDRKYYFWRLALKARVYQQNADVLEQLEDATERVDKLEETVDSMQKEYEERLQGIEKRAKWNVGEIQNGDSSRSKRKRVVVEDDEDEWEDMEDASVASSKKMKV</sequence>
<dbReference type="Proteomes" id="UP000800094">
    <property type="component" value="Unassembled WGS sequence"/>
</dbReference>
<dbReference type="RefSeq" id="XP_033683370.1">
    <property type="nucleotide sequence ID" value="XM_033832117.1"/>
</dbReference>
<comment type="similarity">
    <text evidence="1 7">Belongs to the HAT1 family.</text>
</comment>
<dbReference type="Gene3D" id="3.40.630.30">
    <property type="match status" value="1"/>
</dbReference>
<keyword evidence="15" id="KW-1185">Reference proteome</keyword>
<evidence type="ECO:0000256" key="1">
    <source>
        <dbReference type="ARBA" id="ARBA00010543"/>
    </source>
</evidence>
<dbReference type="GeneID" id="54585447"/>
<evidence type="ECO:0000256" key="10">
    <source>
        <dbReference type="PIRSR" id="PIRSR038084-3"/>
    </source>
</evidence>
<evidence type="ECO:0000256" key="3">
    <source>
        <dbReference type="ARBA" id="ARBA00021268"/>
    </source>
</evidence>
<keyword evidence="5 7" id="KW-0012">Acyltransferase</keyword>
<dbReference type="InterPro" id="IPR016181">
    <property type="entry name" value="Acyl_CoA_acyltransferase"/>
</dbReference>
<dbReference type="GO" id="GO:0000781">
    <property type="term" value="C:chromosome, telomeric region"/>
    <property type="evidence" value="ECO:0007669"/>
    <property type="project" value="GOC"/>
</dbReference>
<dbReference type="InterPro" id="IPR037113">
    <property type="entry name" value="Hat1_N_sf"/>
</dbReference>
<reference evidence="14" key="1">
    <citation type="journal article" date="2020" name="Stud. Mycol.">
        <title>101 Dothideomycetes genomes: a test case for predicting lifestyles and emergence of pathogens.</title>
        <authorList>
            <person name="Haridas S."/>
            <person name="Albert R."/>
            <person name="Binder M."/>
            <person name="Bloem J."/>
            <person name="Labutti K."/>
            <person name="Salamov A."/>
            <person name="Andreopoulos B."/>
            <person name="Baker S."/>
            <person name="Barry K."/>
            <person name="Bills G."/>
            <person name="Bluhm B."/>
            <person name="Cannon C."/>
            <person name="Castanera R."/>
            <person name="Culley D."/>
            <person name="Daum C."/>
            <person name="Ezra D."/>
            <person name="Gonzalez J."/>
            <person name="Henrissat B."/>
            <person name="Kuo A."/>
            <person name="Liang C."/>
            <person name="Lipzen A."/>
            <person name="Lutzoni F."/>
            <person name="Magnuson J."/>
            <person name="Mondo S."/>
            <person name="Nolan M."/>
            <person name="Ohm R."/>
            <person name="Pangilinan J."/>
            <person name="Park H.-J."/>
            <person name="Ramirez L."/>
            <person name="Alfaro M."/>
            <person name="Sun H."/>
            <person name="Tritt A."/>
            <person name="Yoshinaga Y."/>
            <person name="Zwiers L.-H."/>
            <person name="Turgeon B."/>
            <person name="Goodwin S."/>
            <person name="Spatafora J."/>
            <person name="Crous P."/>
            <person name="Grigoriev I."/>
        </authorList>
    </citation>
    <scope>NUCLEOTIDE SEQUENCE</scope>
    <source>
        <strain evidence="14">CBS 122368</strain>
    </source>
</reference>
<comment type="subunit">
    <text evidence="7">Component of the HAT-B complex composed of at least HAT1 and HAT2. The HAT-B complex binds to histone H4 tail.</text>
</comment>
<evidence type="ECO:0000256" key="4">
    <source>
        <dbReference type="ARBA" id="ARBA00022679"/>
    </source>
</evidence>
<keyword evidence="7" id="KW-0539">Nucleus</keyword>
<evidence type="ECO:0000256" key="7">
    <source>
        <dbReference type="PIRNR" id="PIRNR038084"/>
    </source>
</evidence>
<proteinExistence type="inferred from homology"/>
<gene>
    <name evidence="14" type="ORF">BU26DRAFT_551682</name>
</gene>
<dbReference type="EC" id="2.3.1.48" evidence="2 7"/>
<feature type="region of interest" description="Disordered" evidence="12">
    <location>
        <begin position="477"/>
        <end position="518"/>
    </location>
</feature>
<dbReference type="SUPFAM" id="SSF55729">
    <property type="entry name" value="Acyl-CoA N-acyltransferases (Nat)"/>
    <property type="match status" value="1"/>
</dbReference>
<dbReference type="EMBL" id="ML987196">
    <property type="protein sequence ID" value="KAF2248366.1"/>
    <property type="molecule type" value="Genomic_DNA"/>
</dbReference>
<organism evidence="14 15">
    <name type="scientific">Trematosphaeria pertusa</name>
    <dbReference type="NCBI Taxonomy" id="390896"/>
    <lineage>
        <taxon>Eukaryota</taxon>
        <taxon>Fungi</taxon>
        <taxon>Dikarya</taxon>
        <taxon>Ascomycota</taxon>
        <taxon>Pezizomycotina</taxon>
        <taxon>Dothideomycetes</taxon>
        <taxon>Pleosporomycetidae</taxon>
        <taxon>Pleosporales</taxon>
        <taxon>Massarineae</taxon>
        <taxon>Trematosphaeriaceae</taxon>
        <taxon>Trematosphaeria</taxon>
    </lineage>
</organism>
<accession>A0A6A6ID64</accession>
<dbReference type="InterPro" id="IPR019467">
    <property type="entry name" value="Hat1_N"/>
</dbReference>
<evidence type="ECO:0000313" key="14">
    <source>
        <dbReference type="EMBL" id="KAF2248366.1"/>
    </source>
</evidence>
<dbReference type="Pfam" id="PF10394">
    <property type="entry name" value="Hat1_N"/>
    <property type="match status" value="1"/>
</dbReference>
<comment type="subcellular location">
    <subcellularLocation>
        <location evidence="7">Cytoplasm</location>
    </subcellularLocation>
    <subcellularLocation>
        <location evidence="7">Nucleus</location>
    </subcellularLocation>
</comment>
<feature type="coiled-coil region" evidence="11">
    <location>
        <begin position="427"/>
        <end position="468"/>
    </location>
</feature>
<evidence type="ECO:0000256" key="5">
    <source>
        <dbReference type="ARBA" id="ARBA00023315"/>
    </source>
</evidence>
<feature type="active site" description="Proton donor/acceptor" evidence="8">
    <location>
        <position position="313"/>
    </location>
</feature>
<comment type="function">
    <text evidence="7">Catalytic component of the histone acetylase B (HAT-B) complex. Has intrinsic substrate specificity that modifies lysine in recognition sequence GXGKXG. Involved in DNA double-strand break repair.</text>
</comment>
<feature type="compositionally biased region" description="Acidic residues" evidence="12">
    <location>
        <begin position="496"/>
        <end position="507"/>
    </location>
</feature>
<dbReference type="AlphaFoldDB" id="A0A6A6ID64"/>
<evidence type="ECO:0000256" key="9">
    <source>
        <dbReference type="PIRSR" id="PIRSR038084-2"/>
    </source>
</evidence>
<dbReference type="GO" id="GO:0004402">
    <property type="term" value="F:histone acetyltransferase activity"/>
    <property type="evidence" value="ECO:0007669"/>
    <property type="project" value="UniProtKB-UniRule"/>
</dbReference>
<dbReference type="OrthoDB" id="10253098at2759"/>
<keyword evidence="11" id="KW-0175">Coiled coil</keyword>
<evidence type="ECO:0000259" key="13">
    <source>
        <dbReference type="Pfam" id="PF10394"/>
    </source>
</evidence>
<dbReference type="PIRSF" id="PIRSF038084">
    <property type="entry name" value="HAT-B_cat"/>
    <property type="match status" value="1"/>
</dbReference>
<evidence type="ECO:0000256" key="11">
    <source>
        <dbReference type="SAM" id="Coils"/>
    </source>
</evidence>
<keyword evidence="7" id="KW-0963">Cytoplasm</keyword>
<feature type="domain" description="Histone acetyl transferase HAT1 N-terminal" evidence="13">
    <location>
        <begin position="6"/>
        <end position="172"/>
    </location>
</feature>